<keyword evidence="2" id="KW-1185">Reference proteome</keyword>
<gene>
    <name evidence="1" type="ORF">H5410_002534</name>
</gene>
<accession>A0A9J6B273</accession>
<dbReference type="OrthoDB" id="10418210at2759"/>
<protein>
    <submittedName>
        <fullName evidence="1">Uncharacterized protein</fullName>
    </submittedName>
</protein>
<evidence type="ECO:0000313" key="1">
    <source>
        <dbReference type="EMBL" id="KAG5630817.1"/>
    </source>
</evidence>
<comment type="caution">
    <text evidence="1">The sequence shown here is derived from an EMBL/GenBank/DDBJ whole genome shotgun (WGS) entry which is preliminary data.</text>
</comment>
<organism evidence="1 2">
    <name type="scientific">Solanum commersonii</name>
    <name type="common">Commerson's wild potato</name>
    <name type="synonym">Commerson's nightshade</name>
    <dbReference type="NCBI Taxonomy" id="4109"/>
    <lineage>
        <taxon>Eukaryota</taxon>
        <taxon>Viridiplantae</taxon>
        <taxon>Streptophyta</taxon>
        <taxon>Embryophyta</taxon>
        <taxon>Tracheophyta</taxon>
        <taxon>Spermatophyta</taxon>
        <taxon>Magnoliopsida</taxon>
        <taxon>eudicotyledons</taxon>
        <taxon>Gunneridae</taxon>
        <taxon>Pentapetalae</taxon>
        <taxon>asterids</taxon>
        <taxon>lamiids</taxon>
        <taxon>Solanales</taxon>
        <taxon>Solanaceae</taxon>
        <taxon>Solanoideae</taxon>
        <taxon>Solaneae</taxon>
        <taxon>Solanum</taxon>
    </lineage>
</organism>
<evidence type="ECO:0000313" key="2">
    <source>
        <dbReference type="Proteomes" id="UP000824120"/>
    </source>
</evidence>
<proteinExistence type="predicted"/>
<dbReference type="AlphaFoldDB" id="A0A9J6B273"/>
<sequence length="368" mass="42563">MTPTLEEIASFMRKGSSVRGADLRNKKPIIPKNVDAKKFLELLKINQVEKESLKNGWVSLDFLYERFTPDWCNYVSSHKEREAKINFPKGIIACEEKLSVITSDEIVWNYYWFPVKDVICMSSGISFLVLIGFRGVQPYAPLRVMCQLARVQKIAPNDDMSRFVFDTPPGFAFDSTDILKIWFGSVISKLSEMVVEQDKGKVVLGDLVASEEVVNYQRGELKRREEKLEKERSCWMHLHDQLKAELEEHKRKLSQCVDIKEGQRQMIIERATLCHQLEAAEEREALLRNNLGDHQVWLNNCYENMGKARSQVHQLAEQTSYVIKNHHRMNDPEVAEQARAIVPHLPKVLLNMYVTLGGQRKPKEDDED</sequence>
<name>A0A9J6B273_SOLCO</name>
<dbReference type="Proteomes" id="UP000824120">
    <property type="component" value="Chromosome 1"/>
</dbReference>
<reference evidence="1 2" key="1">
    <citation type="submission" date="2020-09" db="EMBL/GenBank/DDBJ databases">
        <title>De no assembly of potato wild relative species, Solanum commersonii.</title>
        <authorList>
            <person name="Cho K."/>
        </authorList>
    </citation>
    <scope>NUCLEOTIDE SEQUENCE [LARGE SCALE GENOMIC DNA]</scope>
    <source>
        <strain evidence="1">LZ3.2</strain>
        <tissue evidence="1">Leaf</tissue>
    </source>
</reference>
<dbReference type="EMBL" id="JACXVP010000001">
    <property type="protein sequence ID" value="KAG5630817.1"/>
    <property type="molecule type" value="Genomic_DNA"/>
</dbReference>